<evidence type="ECO:0000313" key="11">
    <source>
        <dbReference type="Proteomes" id="UP001597173"/>
    </source>
</evidence>
<dbReference type="EMBL" id="JBHTNF010000011">
    <property type="protein sequence ID" value="MFD1329422.1"/>
    <property type="molecule type" value="Genomic_DNA"/>
</dbReference>
<dbReference type="Pfam" id="PF02586">
    <property type="entry name" value="SRAP"/>
    <property type="match status" value="1"/>
</dbReference>
<keyword evidence="3" id="KW-0227">DNA damage</keyword>
<dbReference type="Gene3D" id="3.90.1680.10">
    <property type="entry name" value="SOS response associated peptidase-like"/>
    <property type="match status" value="1"/>
</dbReference>
<keyword evidence="2 8" id="KW-0645">Protease</keyword>
<protein>
    <recommendedName>
        <fullName evidence="8">Abasic site processing protein</fullName>
        <ecNumber evidence="8">3.4.-.-</ecNumber>
    </recommendedName>
</protein>
<dbReference type="EC" id="3.4.-.-" evidence="8"/>
<comment type="similarity">
    <text evidence="1 8">Belongs to the SOS response-associated peptidase family.</text>
</comment>
<evidence type="ECO:0000256" key="9">
    <source>
        <dbReference type="SAM" id="MobiDB-lite"/>
    </source>
</evidence>
<keyword evidence="7" id="KW-0456">Lyase</keyword>
<evidence type="ECO:0000256" key="6">
    <source>
        <dbReference type="ARBA" id="ARBA00023125"/>
    </source>
</evidence>
<dbReference type="GO" id="GO:0016787">
    <property type="term" value="F:hydrolase activity"/>
    <property type="evidence" value="ECO:0007669"/>
    <property type="project" value="UniProtKB-KW"/>
</dbReference>
<keyword evidence="6" id="KW-0238">DNA-binding</keyword>
<feature type="region of interest" description="Disordered" evidence="9">
    <location>
        <begin position="235"/>
        <end position="258"/>
    </location>
</feature>
<dbReference type="PANTHER" id="PTHR13604">
    <property type="entry name" value="DC12-RELATED"/>
    <property type="match status" value="1"/>
</dbReference>
<comment type="caution">
    <text evidence="10">The sequence shown here is derived from an EMBL/GenBank/DDBJ whole genome shotgun (WGS) entry which is preliminary data.</text>
</comment>
<evidence type="ECO:0000256" key="5">
    <source>
        <dbReference type="ARBA" id="ARBA00023124"/>
    </source>
</evidence>
<keyword evidence="5" id="KW-0190">Covalent protein-DNA linkage</keyword>
<dbReference type="RefSeq" id="WP_374840429.1">
    <property type="nucleotide sequence ID" value="NZ_JBHEEW010000015.1"/>
</dbReference>
<dbReference type="InterPro" id="IPR003738">
    <property type="entry name" value="SRAP"/>
</dbReference>
<dbReference type="PANTHER" id="PTHR13604:SF0">
    <property type="entry name" value="ABASIC SITE PROCESSING PROTEIN HMCES"/>
    <property type="match status" value="1"/>
</dbReference>
<evidence type="ECO:0000313" key="10">
    <source>
        <dbReference type="EMBL" id="MFD1329422.1"/>
    </source>
</evidence>
<evidence type="ECO:0000256" key="2">
    <source>
        <dbReference type="ARBA" id="ARBA00022670"/>
    </source>
</evidence>
<gene>
    <name evidence="10" type="ORF">ACFQ33_16155</name>
</gene>
<feature type="compositionally biased region" description="Polar residues" evidence="9">
    <location>
        <begin position="243"/>
        <end position="258"/>
    </location>
</feature>
<evidence type="ECO:0000256" key="4">
    <source>
        <dbReference type="ARBA" id="ARBA00022801"/>
    </source>
</evidence>
<dbReference type="SUPFAM" id="SSF143081">
    <property type="entry name" value="BB1717-like"/>
    <property type="match status" value="1"/>
</dbReference>
<keyword evidence="4 8" id="KW-0378">Hydrolase</keyword>
<name>A0ABW3YZT0_MYCRA</name>
<proteinExistence type="inferred from homology"/>
<evidence type="ECO:0000256" key="3">
    <source>
        <dbReference type="ARBA" id="ARBA00022763"/>
    </source>
</evidence>
<dbReference type="InterPro" id="IPR036590">
    <property type="entry name" value="SRAP-like"/>
</dbReference>
<organism evidence="10 11">
    <name type="scientific">Mycoplana ramosa</name>
    <name type="common">Mycoplana bullata</name>
    <dbReference type="NCBI Taxonomy" id="40837"/>
    <lineage>
        <taxon>Bacteria</taxon>
        <taxon>Pseudomonadati</taxon>
        <taxon>Pseudomonadota</taxon>
        <taxon>Alphaproteobacteria</taxon>
        <taxon>Hyphomicrobiales</taxon>
        <taxon>Rhizobiaceae</taxon>
        <taxon>Mycoplana</taxon>
    </lineage>
</organism>
<dbReference type="Proteomes" id="UP001597173">
    <property type="component" value="Unassembled WGS sequence"/>
</dbReference>
<keyword evidence="11" id="KW-1185">Reference proteome</keyword>
<reference evidence="11" key="1">
    <citation type="journal article" date="2019" name="Int. J. Syst. Evol. Microbiol.">
        <title>The Global Catalogue of Microorganisms (GCM) 10K type strain sequencing project: providing services to taxonomists for standard genome sequencing and annotation.</title>
        <authorList>
            <consortium name="The Broad Institute Genomics Platform"/>
            <consortium name="The Broad Institute Genome Sequencing Center for Infectious Disease"/>
            <person name="Wu L."/>
            <person name="Ma J."/>
        </authorList>
    </citation>
    <scope>NUCLEOTIDE SEQUENCE [LARGE SCALE GENOMIC DNA]</scope>
    <source>
        <strain evidence="11">CCUG 55609</strain>
    </source>
</reference>
<accession>A0ABW3YZT0</accession>
<evidence type="ECO:0000256" key="7">
    <source>
        <dbReference type="ARBA" id="ARBA00023239"/>
    </source>
</evidence>
<evidence type="ECO:0000256" key="8">
    <source>
        <dbReference type="RuleBase" id="RU364100"/>
    </source>
</evidence>
<sequence length="258" mass="28676">MCGRFALTEPAARLEEFLDVVDVEEFPPRYNIAPTQPILVIISGDRQGPGSNLPERKAMLVRWGLTPSWVKDPREFPLLINARAETAIDKASFRAAMRHRRILVPASGFYEWHRPPKETGEKSQAYWIRPRNGRLVAFAGLMETWSSADGSEVDTGAFLTTRSNAAIGRIHDRMPVVIRPEDFGRWLDCRTQEPREVVDLLAPVEDDFFEAIPVSDKVNKVANVDPDVQEPLAGALAAPSASTKRSISGDDSGQLSLL</sequence>
<evidence type="ECO:0000256" key="1">
    <source>
        <dbReference type="ARBA" id="ARBA00008136"/>
    </source>
</evidence>